<evidence type="ECO:0000256" key="1">
    <source>
        <dbReference type="SAM" id="MobiDB-lite"/>
    </source>
</evidence>
<sequence length="41" mass="4206">MTYSGSDAVSGTLPGLTTSTVDLPVAEVQPLTTSGKKPRQN</sequence>
<gene>
    <name evidence="2" type="ORF">HMPREF1129_2516</name>
</gene>
<name>J3JIN2_ACTNH</name>
<accession>J3JIN2</accession>
<dbReference type="PATRIC" id="fig|1115803.3.peg.2376"/>
<feature type="region of interest" description="Disordered" evidence="1">
    <location>
        <begin position="1"/>
        <end position="41"/>
    </location>
</feature>
<proteinExistence type="predicted"/>
<dbReference type="AlphaFoldDB" id="J3JIN2"/>
<dbReference type="EMBL" id="ALJK01000209">
    <property type="protein sequence ID" value="EJN83721.1"/>
    <property type="molecule type" value="Genomic_DNA"/>
</dbReference>
<evidence type="ECO:0000313" key="3">
    <source>
        <dbReference type="Proteomes" id="UP000007814"/>
    </source>
</evidence>
<dbReference type="Proteomes" id="UP000007814">
    <property type="component" value="Unassembled WGS sequence"/>
</dbReference>
<organism evidence="2 3">
    <name type="scientific">Actinomyces naeslundii (strain ATCC 12104 / DSM 43013 / CCUG 2238 / JCM 8349 / NCTC 10301 / Howell 279)</name>
    <dbReference type="NCBI Taxonomy" id="1115803"/>
    <lineage>
        <taxon>Bacteria</taxon>
        <taxon>Bacillati</taxon>
        <taxon>Actinomycetota</taxon>
        <taxon>Actinomycetes</taxon>
        <taxon>Actinomycetales</taxon>
        <taxon>Actinomycetaceae</taxon>
        <taxon>Actinomyces</taxon>
    </lineage>
</organism>
<reference evidence="2 3" key="1">
    <citation type="submission" date="2012-07" db="EMBL/GenBank/DDBJ databases">
        <authorList>
            <person name="Durkin A.S."/>
            <person name="McCorrison J."/>
            <person name="Torralba M."/>
            <person name="Gillis M."/>
            <person name="Methe B."/>
            <person name="Sutton G."/>
            <person name="Nelson K.E."/>
        </authorList>
    </citation>
    <scope>NUCLEOTIDE SEQUENCE [LARGE SCALE GENOMIC DNA]</scope>
    <source>
        <strain evidence="3">ATCC 12104 / DSM 43013 / CCUG 2238 / JCM 8349 / NCTC 10301 / Howell 279</strain>
    </source>
</reference>
<feature type="compositionally biased region" description="Polar residues" evidence="1">
    <location>
        <begin position="1"/>
        <end position="21"/>
    </location>
</feature>
<evidence type="ECO:0000313" key="2">
    <source>
        <dbReference type="EMBL" id="EJN83721.1"/>
    </source>
</evidence>
<comment type="caution">
    <text evidence="2">The sequence shown here is derived from an EMBL/GenBank/DDBJ whole genome shotgun (WGS) entry which is preliminary data.</text>
</comment>
<protein>
    <submittedName>
        <fullName evidence="2">Uncharacterized protein</fullName>
    </submittedName>
</protein>